<comment type="caution">
    <text evidence="7">The sequence shown here is derived from an EMBL/GenBank/DDBJ whole genome shotgun (WGS) entry which is preliminary data.</text>
</comment>
<evidence type="ECO:0000256" key="2">
    <source>
        <dbReference type="ARBA" id="ARBA00022771"/>
    </source>
</evidence>
<feature type="region of interest" description="Disordered" evidence="5">
    <location>
        <begin position="1"/>
        <end position="31"/>
    </location>
</feature>
<keyword evidence="3" id="KW-0862">Zinc</keyword>
<evidence type="ECO:0000256" key="5">
    <source>
        <dbReference type="SAM" id="MobiDB-lite"/>
    </source>
</evidence>
<dbReference type="AlphaFoldDB" id="A0A9N8DR52"/>
<protein>
    <recommendedName>
        <fullName evidence="6">MYND-type domain-containing protein</fullName>
    </recommendedName>
</protein>
<feature type="domain" description="MYND-type" evidence="6">
    <location>
        <begin position="168"/>
        <end position="206"/>
    </location>
</feature>
<evidence type="ECO:0000256" key="1">
    <source>
        <dbReference type="ARBA" id="ARBA00022723"/>
    </source>
</evidence>
<reference evidence="7" key="1">
    <citation type="submission" date="2020-06" db="EMBL/GenBank/DDBJ databases">
        <authorList>
            <consortium name="Plant Systems Biology data submission"/>
        </authorList>
    </citation>
    <scope>NUCLEOTIDE SEQUENCE</scope>
    <source>
        <strain evidence="7">D6</strain>
    </source>
</reference>
<evidence type="ECO:0000313" key="8">
    <source>
        <dbReference type="Proteomes" id="UP001153069"/>
    </source>
</evidence>
<accession>A0A9N8DR52</accession>
<dbReference type="SUPFAM" id="SSF144232">
    <property type="entry name" value="HIT/MYND zinc finger-like"/>
    <property type="match status" value="1"/>
</dbReference>
<dbReference type="EMBL" id="CAICTM010000292">
    <property type="protein sequence ID" value="CAB9507114.1"/>
    <property type="molecule type" value="Genomic_DNA"/>
</dbReference>
<name>A0A9N8DR52_9STRA</name>
<evidence type="ECO:0000313" key="7">
    <source>
        <dbReference type="EMBL" id="CAB9507114.1"/>
    </source>
</evidence>
<dbReference type="PROSITE" id="PS50865">
    <property type="entry name" value="ZF_MYND_2"/>
    <property type="match status" value="1"/>
</dbReference>
<evidence type="ECO:0000256" key="4">
    <source>
        <dbReference type="PROSITE-ProRule" id="PRU00134"/>
    </source>
</evidence>
<evidence type="ECO:0000256" key="3">
    <source>
        <dbReference type="ARBA" id="ARBA00022833"/>
    </source>
</evidence>
<evidence type="ECO:0000259" key="6">
    <source>
        <dbReference type="PROSITE" id="PS50865"/>
    </source>
</evidence>
<keyword evidence="8" id="KW-1185">Reference proteome</keyword>
<gene>
    <name evidence="7" type="ORF">SEMRO_293_G109930.1</name>
</gene>
<dbReference type="GO" id="GO:0008270">
    <property type="term" value="F:zinc ion binding"/>
    <property type="evidence" value="ECO:0007669"/>
    <property type="project" value="UniProtKB-KW"/>
</dbReference>
<dbReference type="Gene3D" id="6.10.140.2220">
    <property type="match status" value="1"/>
</dbReference>
<organism evidence="7 8">
    <name type="scientific">Seminavis robusta</name>
    <dbReference type="NCBI Taxonomy" id="568900"/>
    <lineage>
        <taxon>Eukaryota</taxon>
        <taxon>Sar</taxon>
        <taxon>Stramenopiles</taxon>
        <taxon>Ochrophyta</taxon>
        <taxon>Bacillariophyta</taxon>
        <taxon>Bacillariophyceae</taxon>
        <taxon>Bacillariophycidae</taxon>
        <taxon>Naviculales</taxon>
        <taxon>Naviculaceae</taxon>
        <taxon>Seminavis</taxon>
    </lineage>
</organism>
<feature type="compositionally biased region" description="Basic residues" evidence="5">
    <location>
        <begin position="1"/>
        <end position="16"/>
    </location>
</feature>
<dbReference type="OrthoDB" id="57654at2759"/>
<dbReference type="Proteomes" id="UP001153069">
    <property type="component" value="Unassembled WGS sequence"/>
</dbReference>
<dbReference type="InterPro" id="IPR002893">
    <property type="entry name" value="Znf_MYND"/>
</dbReference>
<keyword evidence="1" id="KW-0479">Metal-binding</keyword>
<sequence>MPSKKRTSKNKEKKSSKKEEATAENIHNGPKMDAWTLSKKLPAVANAIREGRMKPKELAKVVEKATAESLLAQLSKHLPDRLKGGNAPIKRVQELNIMTGGDDLLCDLCRMALFITICAEIIYRNKNFSLEHLCCDIAYTKSLEGLDKKLEASARGVKKGRDTIRQQCWECGQHAKAYKCTLCAAARYCSKECQKQSWKTGHRGACADLKTIYERFTSNLQRVDQAMALQQEECEHPLCDGCTLQPAGAKDFSLIPAMLSGQSLPVQPDPTGGITIDHMYKSLAHVVSGRSHWMFPNVFSMPLEDYLSCTVLERGENWEVKYVKFGLLFLAADIETIPARTLDSWIDCAKGTLRKLSETGELMPVERFIGLYHRFGLATQEGYEDPSSRLKSVAKSMTIMMKCFHKTNVLDDDKLQAEMADFDADDDDDDDGNW</sequence>
<dbReference type="Pfam" id="PF01753">
    <property type="entry name" value="zf-MYND"/>
    <property type="match status" value="1"/>
</dbReference>
<dbReference type="PROSITE" id="PS01360">
    <property type="entry name" value="ZF_MYND_1"/>
    <property type="match status" value="1"/>
</dbReference>
<proteinExistence type="predicted"/>
<keyword evidence="2 4" id="KW-0863">Zinc-finger</keyword>